<accession>A0A015ISU9</accession>
<sequence>MEVLKETFEDERKFEKIIRDVPNTLQKSPTKNSKNEERESEISVNEHRRSGDSSCHYMGCSRPLLYYKHRQTSEISDYFRSAEELAGSTFRPVSEVDINSRANTRDPAIQGPAMADGVKCVMEIKAPEAPENHNDLVWSIANRQQECQKTNNKFTTASRFSEPSSLSSGCEWGIGSDFRALAVRKLCRNEPIVPSSIAEMRATNQNSCNRNDVTRNETTLLKLQNDHGTQHTPDLPLLLELLKNKLPYREETNKNVLNNFEIRIFNEIYGINDFCLVFACEDSIFWLKDHDGAIYFWSRIDDSMIRGGSNLIEALTNYLFHQENLCYVDEITRELVPINAYDKEIEEWAKSPEICEYFDATKVSPKHESKMGGKKQQKKKKNKKKH</sequence>
<gene>
    <name evidence="2" type="ORF">RirG_181100</name>
</gene>
<protein>
    <submittedName>
        <fullName evidence="2">Uncharacterized protein</fullName>
    </submittedName>
</protein>
<feature type="region of interest" description="Disordered" evidence="1">
    <location>
        <begin position="20"/>
        <end position="54"/>
    </location>
</feature>
<proteinExistence type="predicted"/>
<evidence type="ECO:0000313" key="2">
    <source>
        <dbReference type="EMBL" id="EXX60297.1"/>
    </source>
</evidence>
<name>A0A015ISU9_RHIIW</name>
<keyword evidence="3" id="KW-1185">Reference proteome</keyword>
<comment type="caution">
    <text evidence="2">The sequence shown here is derived from an EMBL/GenBank/DDBJ whole genome shotgun (WGS) entry which is preliminary data.</text>
</comment>
<dbReference type="AlphaFoldDB" id="A0A015ISU9"/>
<reference evidence="2 3" key="1">
    <citation type="submission" date="2014-02" db="EMBL/GenBank/DDBJ databases">
        <title>Single nucleus genome sequencing reveals high similarity among nuclei of an endomycorrhizal fungus.</title>
        <authorList>
            <person name="Lin K."/>
            <person name="Geurts R."/>
            <person name="Zhang Z."/>
            <person name="Limpens E."/>
            <person name="Saunders D.G."/>
            <person name="Mu D."/>
            <person name="Pang E."/>
            <person name="Cao H."/>
            <person name="Cha H."/>
            <person name="Lin T."/>
            <person name="Zhou Q."/>
            <person name="Shang Y."/>
            <person name="Li Y."/>
            <person name="Ivanov S."/>
            <person name="Sharma T."/>
            <person name="Velzen R.V."/>
            <person name="Ruijter N.D."/>
            <person name="Aanen D.K."/>
            <person name="Win J."/>
            <person name="Kamoun S."/>
            <person name="Bisseling T."/>
            <person name="Huang S."/>
        </authorList>
    </citation>
    <scope>NUCLEOTIDE SEQUENCE [LARGE SCALE GENOMIC DNA]</scope>
    <source>
        <strain evidence="3">DAOM197198w</strain>
    </source>
</reference>
<feature type="compositionally biased region" description="Basic residues" evidence="1">
    <location>
        <begin position="372"/>
        <end position="386"/>
    </location>
</feature>
<feature type="compositionally biased region" description="Polar residues" evidence="1">
    <location>
        <begin position="23"/>
        <end position="32"/>
    </location>
</feature>
<organism evidence="2 3">
    <name type="scientific">Rhizophagus irregularis (strain DAOM 197198w)</name>
    <name type="common">Glomus intraradices</name>
    <dbReference type="NCBI Taxonomy" id="1432141"/>
    <lineage>
        <taxon>Eukaryota</taxon>
        <taxon>Fungi</taxon>
        <taxon>Fungi incertae sedis</taxon>
        <taxon>Mucoromycota</taxon>
        <taxon>Glomeromycotina</taxon>
        <taxon>Glomeromycetes</taxon>
        <taxon>Glomerales</taxon>
        <taxon>Glomeraceae</taxon>
        <taxon>Rhizophagus</taxon>
    </lineage>
</organism>
<dbReference type="EMBL" id="JEMT01025963">
    <property type="protein sequence ID" value="EXX60297.1"/>
    <property type="molecule type" value="Genomic_DNA"/>
</dbReference>
<feature type="compositionally biased region" description="Basic and acidic residues" evidence="1">
    <location>
        <begin position="33"/>
        <end position="51"/>
    </location>
</feature>
<evidence type="ECO:0000313" key="3">
    <source>
        <dbReference type="Proteomes" id="UP000022910"/>
    </source>
</evidence>
<dbReference type="OrthoDB" id="2331300at2759"/>
<feature type="region of interest" description="Disordered" evidence="1">
    <location>
        <begin position="364"/>
        <end position="386"/>
    </location>
</feature>
<dbReference type="Proteomes" id="UP000022910">
    <property type="component" value="Unassembled WGS sequence"/>
</dbReference>
<dbReference type="HOGENOM" id="CLU_061020_0_0_1"/>
<evidence type="ECO:0000256" key="1">
    <source>
        <dbReference type="SAM" id="MobiDB-lite"/>
    </source>
</evidence>
<dbReference type="STRING" id="1432141.A0A015ISU9"/>